<accession>A0A2P2CFA3</accession>
<dbReference type="EMBL" id="CZKA01000078">
    <property type="protein sequence ID" value="CUR60666.1"/>
    <property type="molecule type" value="Genomic_DNA"/>
</dbReference>
<reference evidence="1" key="1">
    <citation type="submission" date="2015-08" db="EMBL/GenBank/DDBJ databases">
        <authorList>
            <person name="Babu N.S."/>
            <person name="Beckwith C.J."/>
            <person name="Beseler K.G."/>
            <person name="Brison A."/>
            <person name="Carone J.V."/>
            <person name="Caskin T.P."/>
            <person name="Diamond M."/>
            <person name="Durham M.E."/>
            <person name="Foxe J.M."/>
            <person name="Go M."/>
            <person name="Henderson B.A."/>
            <person name="Jones I.B."/>
            <person name="McGettigan J.A."/>
            <person name="Micheletti S.J."/>
            <person name="Nasrallah M.E."/>
            <person name="Ortiz D."/>
            <person name="Piller C.R."/>
            <person name="Privatt S.R."/>
            <person name="Schneider S.L."/>
            <person name="Sharp S."/>
            <person name="Smith T.C."/>
            <person name="Stanton J.D."/>
            <person name="Ullery H.E."/>
            <person name="Wilson R.J."/>
            <person name="Serrano M.G."/>
            <person name="Buck G."/>
            <person name="Lee V."/>
            <person name="Wang Y."/>
            <person name="Carvalho R."/>
            <person name="Voegtly L."/>
            <person name="Shi R."/>
            <person name="Duckworth R."/>
            <person name="Johnson A."/>
            <person name="Loviza R."/>
            <person name="Walstead R."/>
            <person name="Shah Z."/>
            <person name="Kiflezghi M."/>
            <person name="Wade K."/>
            <person name="Ball S.L."/>
            <person name="Bradley K.W."/>
            <person name="Asai D.J."/>
            <person name="Bowman C.A."/>
            <person name="Russell D.A."/>
            <person name="Pope W.H."/>
            <person name="Jacobs-Sera D."/>
            <person name="Hendrix R.W."/>
            <person name="Hatfull G.F."/>
        </authorList>
    </citation>
    <scope>NUCLEOTIDE SEQUENCE</scope>
</reference>
<dbReference type="Pfam" id="PF05762">
    <property type="entry name" value="VWA_CoxE"/>
    <property type="match status" value="1"/>
</dbReference>
<sequence length="457" mass="49940">MALLERQIAFVEALRTAGLPVSLAEDLDAALALTSVGWSDREVMRAAYAATLVKRQQHRAGFDDIFDLFYPALLGDGVQGEELGGDQDDQDGPRDSAAALEDLRGRLVAVLAGGDAQAAQLLASEAVGRFGAMPGRGPGLSGWSSYQAMRRVDPDELVERVMAAMQADPLDQHSRAAAALRVRGFRLLAEADARRRIAAEKGAEHVARTTLRPSIDTLDFTSLRQEDLAQMRRQIQPLARRLATRLTKESHASRGRSLDFRRTLRASMSTGGVPVTTVLKSRRPHRSELVVLCDVSGSVANFAQFTLLLVFALREQFTKVRAFTFVDTIHEVTDQFVPGADPAEVMTRLAASARQAALWGRTDYGRAFTAFNATHPDALGPKSTLLVLGDARSNYSDLALGELSLMTDAARHAWWLNPEHARHWGSGDSAARQYGELVSMVECRNLVQLGEFVHDLV</sequence>
<protein>
    <submittedName>
        <fullName evidence="1">Protein containing von Willebrand factor type A (VWA) domain CoxE-like</fullName>
    </submittedName>
</protein>
<dbReference type="AlphaFoldDB" id="A0A2P2CFA3"/>
<dbReference type="InterPro" id="IPR011195">
    <property type="entry name" value="UCP010256"/>
</dbReference>
<name>A0A2P2CFA3_9ZZZZ</name>
<gene>
    <name evidence="1" type="ORF">NOCA280086</name>
</gene>
<dbReference type="PIRSF" id="PIRSF010256">
    <property type="entry name" value="CoxE_vWa"/>
    <property type="match status" value="1"/>
</dbReference>
<dbReference type="PANTHER" id="PTHR39338:SF5">
    <property type="entry name" value="BLR6139 PROTEIN"/>
    <property type="match status" value="1"/>
</dbReference>
<proteinExistence type="predicted"/>
<dbReference type="PANTHER" id="PTHR39338">
    <property type="entry name" value="BLL5662 PROTEIN-RELATED"/>
    <property type="match status" value="1"/>
</dbReference>
<evidence type="ECO:0000313" key="1">
    <source>
        <dbReference type="EMBL" id="CUR60666.1"/>
    </source>
</evidence>
<organism evidence="1">
    <name type="scientific">metagenome</name>
    <dbReference type="NCBI Taxonomy" id="256318"/>
    <lineage>
        <taxon>unclassified sequences</taxon>
        <taxon>metagenomes</taxon>
    </lineage>
</organism>
<dbReference type="InterPro" id="IPR008912">
    <property type="entry name" value="Uncharacterised_CoxE"/>
</dbReference>